<dbReference type="CDD" id="cd08792">
    <property type="entry name" value="DED_Caspase_8_10_r1"/>
    <property type="match status" value="1"/>
</dbReference>
<dbReference type="InterPro" id="IPR029030">
    <property type="entry name" value="Caspase-like_dom_sf"/>
</dbReference>
<dbReference type="InterPro" id="IPR015917">
    <property type="entry name" value="Pept_C14A"/>
</dbReference>
<dbReference type="GO" id="GO:0051604">
    <property type="term" value="P:protein maturation"/>
    <property type="evidence" value="ECO:0007669"/>
    <property type="project" value="UniProtKB-ARBA"/>
</dbReference>
<evidence type="ECO:0000256" key="4">
    <source>
        <dbReference type="ARBA" id="ARBA00022490"/>
    </source>
</evidence>
<dbReference type="Pfam" id="PF00656">
    <property type="entry name" value="Peptidase_C14"/>
    <property type="match status" value="1"/>
</dbReference>
<dbReference type="InterPro" id="IPR011029">
    <property type="entry name" value="DEATH-like_dom_sf"/>
</dbReference>
<accession>A0A3Q3L8Z5</accession>
<keyword evidence="5" id="KW-0597">Phosphoprotein</keyword>
<dbReference type="GO" id="GO:0005737">
    <property type="term" value="C:cytoplasm"/>
    <property type="evidence" value="ECO:0007669"/>
    <property type="project" value="UniProtKB-SubCell"/>
</dbReference>
<evidence type="ECO:0000313" key="20">
    <source>
        <dbReference type="Ensembl" id="ENSMAMP00000009782.1"/>
    </source>
</evidence>
<dbReference type="GO" id="GO:0006508">
    <property type="term" value="P:proteolysis"/>
    <property type="evidence" value="ECO:0007669"/>
    <property type="project" value="UniProtKB-KW"/>
</dbReference>
<comment type="similarity">
    <text evidence="3 16">Belongs to the peptidase C14A family.</text>
</comment>
<dbReference type="Pfam" id="PF01335">
    <property type="entry name" value="DED"/>
    <property type="match status" value="2"/>
</dbReference>
<evidence type="ECO:0000256" key="11">
    <source>
        <dbReference type="ARBA" id="ARBA00023145"/>
    </source>
</evidence>
<feature type="domain" description="DED" evidence="17">
    <location>
        <begin position="2"/>
        <end position="79"/>
    </location>
</feature>
<evidence type="ECO:0000256" key="2">
    <source>
        <dbReference type="ARBA" id="ARBA00004496"/>
    </source>
</evidence>
<dbReference type="AlphaFoldDB" id="A0A3Q3L8Z5"/>
<dbReference type="GO" id="GO:0043065">
    <property type="term" value="P:positive regulation of apoptotic process"/>
    <property type="evidence" value="ECO:0007669"/>
    <property type="project" value="UniProtKB-ARBA"/>
</dbReference>
<dbReference type="SMART" id="SM00115">
    <property type="entry name" value="CASc"/>
    <property type="match status" value="1"/>
</dbReference>
<evidence type="ECO:0000259" key="19">
    <source>
        <dbReference type="PROSITE" id="PS50208"/>
    </source>
</evidence>
<evidence type="ECO:0000256" key="7">
    <source>
        <dbReference type="ARBA" id="ARBA00022703"/>
    </source>
</evidence>
<dbReference type="GO" id="GO:0005634">
    <property type="term" value="C:nucleus"/>
    <property type="evidence" value="ECO:0007669"/>
    <property type="project" value="UniProtKB-SubCell"/>
</dbReference>
<proteinExistence type="inferred from homology"/>
<dbReference type="InParanoid" id="A0A3Q3L8Z5"/>
<dbReference type="InterPro" id="IPR001309">
    <property type="entry name" value="Pept_C14_p20"/>
</dbReference>
<dbReference type="Gene3D" id="3.40.50.1460">
    <property type="match status" value="1"/>
</dbReference>
<evidence type="ECO:0000256" key="12">
    <source>
        <dbReference type="ARBA" id="ARBA00023242"/>
    </source>
</evidence>
<dbReference type="InterPro" id="IPR011600">
    <property type="entry name" value="Pept_C14_caspase"/>
</dbReference>
<dbReference type="PROSITE" id="PS50168">
    <property type="entry name" value="DED"/>
    <property type="match status" value="2"/>
</dbReference>
<dbReference type="GO" id="GO:0006915">
    <property type="term" value="P:apoptotic process"/>
    <property type="evidence" value="ECO:0007669"/>
    <property type="project" value="UniProtKB-KW"/>
</dbReference>
<evidence type="ECO:0000259" key="17">
    <source>
        <dbReference type="PROSITE" id="PS50168"/>
    </source>
</evidence>
<name>A0A3Q3L8Z5_9TELE</name>
<dbReference type="GO" id="GO:0032991">
    <property type="term" value="C:protein-containing complex"/>
    <property type="evidence" value="ECO:0007669"/>
    <property type="project" value="UniProtKB-ARBA"/>
</dbReference>
<keyword evidence="21" id="KW-1185">Reference proteome</keyword>
<dbReference type="SMART" id="SM00031">
    <property type="entry name" value="DED"/>
    <property type="match status" value="2"/>
</dbReference>
<keyword evidence="11" id="KW-0865">Zymogen</keyword>
<dbReference type="InterPro" id="IPR016129">
    <property type="entry name" value="Caspase_his_AS"/>
</dbReference>
<dbReference type="RefSeq" id="XP_026152125.1">
    <property type="nucleotide sequence ID" value="XM_026296340.2"/>
</dbReference>
<evidence type="ECO:0000256" key="16">
    <source>
        <dbReference type="RuleBase" id="RU003971"/>
    </source>
</evidence>
<dbReference type="GO" id="GO:0005886">
    <property type="term" value="C:plasma membrane"/>
    <property type="evidence" value="ECO:0007669"/>
    <property type="project" value="UniProtKB-ARBA"/>
</dbReference>
<evidence type="ECO:0000259" key="18">
    <source>
        <dbReference type="PROSITE" id="PS50207"/>
    </source>
</evidence>
<feature type="domain" description="Caspase family p20" evidence="19">
    <location>
        <begin position="254"/>
        <end position="380"/>
    </location>
</feature>
<dbReference type="PANTHER" id="PTHR48169:SF7">
    <property type="entry name" value="CASPASE 10"/>
    <property type="match status" value="1"/>
</dbReference>
<dbReference type="EC" id="3.4.22.61" evidence="14"/>
<keyword evidence="8" id="KW-0677">Repeat</keyword>
<evidence type="ECO:0000256" key="9">
    <source>
        <dbReference type="ARBA" id="ARBA00022801"/>
    </source>
</evidence>
<dbReference type="PROSITE" id="PS01121">
    <property type="entry name" value="CASPASE_HIS"/>
    <property type="match status" value="1"/>
</dbReference>
<evidence type="ECO:0000256" key="5">
    <source>
        <dbReference type="ARBA" id="ARBA00022553"/>
    </source>
</evidence>
<evidence type="ECO:0000313" key="21">
    <source>
        <dbReference type="Proteomes" id="UP000261640"/>
    </source>
</evidence>
<reference evidence="20" key="1">
    <citation type="submission" date="2025-08" db="UniProtKB">
        <authorList>
            <consortium name="Ensembl"/>
        </authorList>
    </citation>
    <scope>IDENTIFICATION</scope>
</reference>
<comment type="subcellular location">
    <subcellularLocation>
        <location evidence="2">Cytoplasm</location>
    </subcellularLocation>
    <subcellularLocation>
        <location evidence="1">Nucleus</location>
    </subcellularLocation>
</comment>
<dbReference type="FunFam" id="3.40.50.1460:FF:000008">
    <property type="entry name" value="caspase-8 isoform X1"/>
    <property type="match status" value="1"/>
</dbReference>
<feature type="domain" description="Caspase family p10" evidence="18">
    <location>
        <begin position="403"/>
        <end position="490"/>
    </location>
</feature>
<comment type="catalytic activity">
    <reaction evidence="13">
        <text>Strict requirement for Asp at position P1 and has a preferred cleavage sequence of (Leu/Asp/Val)-Glu-Thr-Asp-|-(Gly/Ser/Ala).</text>
        <dbReference type="EC" id="3.4.22.61"/>
    </reaction>
</comment>
<dbReference type="CDD" id="cd00032">
    <property type="entry name" value="CASc"/>
    <property type="match status" value="1"/>
</dbReference>
<dbReference type="PANTHER" id="PTHR48169">
    <property type="entry name" value="DED DOMAIN-CONTAINING PROTEIN"/>
    <property type="match status" value="1"/>
</dbReference>
<dbReference type="CTD" id="843"/>
<evidence type="ECO:0000256" key="3">
    <source>
        <dbReference type="ARBA" id="ARBA00010134"/>
    </source>
</evidence>
<evidence type="ECO:0000256" key="6">
    <source>
        <dbReference type="ARBA" id="ARBA00022670"/>
    </source>
</evidence>
<dbReference type="PROSITE" id="PS01122">
    <property type="entry name" value="CASPASE_CYS"/>
    <property type="match status" value="1"/>
</dbReference>
<dbReference type="InterPro" id="IPR002138">
    <property type="entry name" value="Pept_C14_p10"/>
</dbReference>
<dbReference type="FunFam" id="1.10.533.10:FF:000016">
    <property type="entry name" value="CASP8 and FADD-like apoptosis regulator"/>
    <property type="match status" value="1"/>
</dbReference>
<evidence type="ECO:0000256" key="14">
    <source>
        <dbReference type="ARBA" id="ARBA00066479"/>
    </source>
</evidence>
<organism evidence="20 21">
    <name type="scientific">Mastacembelus armatus</name>
    <name type="common">zig-zag eel</name>
    <dbReference type="NCBI Taxonomy" id="205130"/>
    <lineage>
        <taxon>Eukaryota</taxon>
        <taxon>Metazoa</taxon>
        <taxon>Chordata</taxon>
        <taxon>Craniata</taxon>
        <taxon>Vertebrata</taxon>
        <taxon>Euteleostomi</taxon>
        <taxon>Actinopterygii</taxon>
        <taxon>Neopterygii</taxon>
        <taxon>Teleostei</taxon>
        <taxon>Neoteleostei</taxon>
        <taxon>Acanthomorphata</taxon>
        <taxon>Anabantaria</taxon>
        <taxon>Synbranchiformes</taxon>
        <taxon>Mastacembelidae</taxon>
        <taxon>Mastacembelus</taxon>
    </lineage>
</organism>
<dbReference type="GeneID" id="113123942"/>
<dbReference type="InterPro" id="IPR033139">
    <property type="entry name" value="Caspase_cys_AS"/>
</dbReference>
<dbReference type="PRINTS" id="PR00376">
    <property type="entry name" value="IL1BCENZYME"/>
</dbReference>
<protein>
    <recommendedName>
        <fullName evidence="15">Caspase-8</fullName>
        <ecNumber evidence="14">3.4.22.61</ecNumber>
    </recommendedName>
</protein>
<dbReference type="PROSITE" id="PS50208">
    <property type="entry name" value="CASPASE_P20"/>
    <property type="match status" value="1"/>
</dbReference>
<dbReference type="GO" id="GO:0004197">
    <property type="term" value="F:cysteine-type endopeptidase activity"/>
    <property type="evidence" value="ECO:0007669"/>
    <property type="project" value="InterPro"/>
</dbReference>
<keyword evidence="12" id="KW-0539">Nucleus</keyword>
<dbReference type="Proteomes" id="UP000261640">
    <property type="component" value="Unplaced"/>
</dbReference>
<evidence type="ECO:0000256" key="15">
    <source>
        <dbReference type="ARBA" id="ARBA00068172"/>
    </source>
</evidence>
<dbReference type="InterPro" id="IPR001875">
    <property type="entry name" value="DED_dom"/>
</dbReference>
<keyword evidence="4" id="KW-0963">Cytoplasm</keyword>
<keyword evidence="9" id="KW-0378">Hydrolase</keyword>
<dbReference type="SUPFAM" id="SSF52129">
    <property type="entry name" value="Caspase-like"/>
    <property type="match status" value="1"/>
</dbReference>
<keyword evidence="6" id="KW-0645">Protease</keyword>
<sequence>MDFQRLLLDVGKALHKDEVKALAFLCTDLLGRNPSSVELASDLFSRLVDQDHLSLEKPHLLSELLCIIQRTRLLRDFNLPQPRGRSLISPYRKLLYNLSEEITEDDLKHMKFLLYTTVPRRRLEDNVTALEVFLVMEHMDLLSETNLSELETIIHSVCPMLQEKINQFKALRLLQPIPIPEEERTISWEGPAQPSSEVLHRDQPLSPGRHGYIKVRSDAVESSLSQEIRPSFETPMVQTTNSGVLGVYPMTSAKRGICIIINNYDFTSSKLYLTNREGTMTDKDCLHDVFKWLGFEIEIHPDCKSDEMQSVLEELSRRDHCQMDCLVCCILSHGLEGSVYGVDGKPVEIKKLTELFDGLKCPSLAKKPKLFFIQACQGTQKQRAVYIEGDGPTSSLCSDAVVVKDSIPAGADFLQAMSTVPSFISYRERKNGTWFIQSLCENLIQMVPSGCDLVSILTKVNADVSQKTDDTGTKKQMPQPAFSLRKKVVFPIPRQPPPSLPSVCSLQTLVDQ</sequence>
<dbReference type="Gene3D" id="1.10.533.10">
    <property type="entry name" value="Death Domain, Fas"/>
    <property type="match status" value="2"/>
</dbReference>
<evidence type="ECO:0000256" key="10">
    <source>
        <dbReference type="ARBA" id="ARBA00022807"/>
    </source>
</evidence>
<dbReference type="CDD" id="cd08334">
    <property type="entry name" value="DED_Caspase_8_10_r2"/>
    <property type="match status" value="1"/>
</dbReference>
<dbReference type="SUPFAM" id="SSF47986">
    <property type="entry name" value="DEATH domain"/>
    <property type="match status" value="2"/>
</dbReference>
<dbReference type="PROSITE" id="PS50207">
    <property type="entry name" value="CASPASE_P10"/>
    <property type="match status" value="1"/>
</dbReference>
<keyword evidence="10" id="KW-0788">Thiol protease</keyword>
<dbReference type="STRING" id="205130.ENSMAMP00000009782"/>
<evidence type="ECO:0000256" key="8">
    <source>
        <dbReference type="ARBA" id="ARBA00022737"/>
    </source>
</evidence>
<reference evidence="20" key="2">
    <citation type="submission" date="2025-09" db="UniProtKB">
        <authorList>
            <consortium name="Ensembl"/>
        </authorList>
    </citation>
    <scope>IDENTIFICATION</scope>
</reference>
<evidence type="ECO:0000256" key="1">
    <source>
        <dbReference type="ARBA" id="ARBA00004123"/>
    </source>
</evidence>
<keyword evidence="7" id="KW-0053">Apoptosis</keyword>
<dbReference type="Ensembl" id="ENSMAMT00000010033.2">
    <property type="protein sequence ID" value="ENSMAMP00000009782.1"/>
    <property type="gene ID" value="ENSMAMG00000006604.2"/>
</dbReference>
<feature type="domain" description="DED" evidence="17">
    <location>
        <begin position="90"/>
        <end position="157"/>
    </location>
</feature>
<evidence type="ECO:0000256" key="13">
    <source>
        <dbReference type="ARBA" id="ARBA00051626"/>
    </source>
</evidence>
<dbReference type="GeneTree" id="ENSGT00940000160994"/>